<evidence type="ECO:0000256" key="3">
    <source>
        <dbReference type="ARBA" id="ARBA00023163"/>
    </source>
</evidence>
<reference evidence="8 9" key="1">
    <citation type="submission" date="2019-07" db="EMBL/GenBank/DDBJ databases">
        <title>Genomic Encyclopedia of Type Strains, Phase III (KMG-III): the genomes of soil and plant-associated and newly described type strains.</title>
        <authorList>
            <person name="Whitman W."/>
        </authorList>
    </citation>
    <scope>NUCLEOTIDE SEQUENCE [LARGE SCALE GENOMIC DNA]</scope>
    <source>
        <strain evidence="8 9">BL24</strain>
    </source>
</reference>
<dbReference type="PANTHER" id="PTHR30136:SF35">
    <property type="entry name" value="HTH-TYPE TRANSCRIPTIONAL REGULATOR RV1719"/>
    <property type="match status" value="1"/>
</dbReference>
<comment type="function">
    <text evidence="4">May be an activator protein for the gylABX operon.</text>
</comment>
<evidence type="ECO:0000259" key="7">
    <source>
        <dbReference type="PROSITE" id="PS51078"/>
    </source>
</evidence>
<dbReference type="InterPro" id="IPR050707">
    <property type="entry name" value="HTH_MetabolicPath_Reg"/>
</dbReference>
<dbReference type="Gene3D" id="1.10.10.10">
    <property type="entry name" value="Winged helix-like DNA-binding domain superfamily/Winged helix DNA-binding domain"/>
    <property type="match status" value="1"/>
</dbReference>
<dbReference type="Proteomes" id="UP000323257">
    <property type="component" value="Unassembled WGS sequence"/>
</dbReference>
<dbReference type="InterPro" id="IPR029016">
    <property type="entry name" value="GAF-like_dom_sf"/>
</dbReference>
<dbReference type="SUPFAM" id="SSF55781">
    <property type="entry name" value="GAF domain-like"/>
    <property type="match status" value="1"/>
</dbReference>
<dbReference type="InterPro" id="IPR036388">
    <property type="entry name" value="WH-like_DNA-bd_sf"/>
</dbReference>
<evidence type="ECO:0000256" key="4">
    <source>
        <dbReference type="ARBA" id="ARBA00058938"/>
    </source>
</evidence>
<name>A0A5S5BTV0_9BACL</name>
<accession>A0A5S5BTV0</accession>
<sequence>MKQNEGWCGIMSEEGKSNVRAVERALDLLLCFTIRSEWAMGELAEQTGLHKSTVHRMLATLEDKGFVSRDRLTERYRLGLRVWELSANMPQTDDPGIISLPEMERLRDTLGETVSLYIRDGGERIRIQAVQSNQAVRRVAPVGARLPLYVGASSKVLIAFESPGKREELLRESTWPESIDRNQFRRMMSEIRASGYATSFEEREAGAAAVAAPVYNRAGILIAALSVSGPSNRLTMDAMGEYVPAIMEAARRIGALLR</sequence>
<feature type="domain" description="IclR-ED" evidence="7">
    <location>
        <begin position="81"/>
        <end position="258"/>
    </location>
</feature>
<keyword evidence="2 8" id="KW-0238">DNA-binding</keyword>
<dbReference type="InterPro" id="IPR005471">
    <property type="entry name" value="Tscrpt_reg_IclR_N"/>
</dbReference>
<keyword evidence="3" id="KW-0804">Transcription</keyword>
<dbReference type="Pfam" id="PF01614">
    <property type="entry name" value="IclR_C"/>
    <property type="match status" value="1"/>
</dbReference>
<dbReference type="FunFam" id="1.10.10.10:FF:000056">
    <property type="entry name" value="IclR family transcriptional regulator"/>
    <property type="match status" value="1"/>
</dbReference>
<protein>
    <recommendedName>
        <fullName evidence="5">Glycerol operon regulatory protein</fullName>
    </recommendedName>
</protein>
<dbReference type="Gene3D" id="3.30.450.40">
    <property type="match status" value="1"/>
</dbReference>
<comment type="caution">
    <text evidence="8">The sequence shown here is derived from an EMBL/GenBank/DDBJ whole genome shotgun (WGS) entry which is preliminary data.</text>
</comment>
<keyword evidence="1" id="KW-0805">Transcription regulation</keyword>
<evidence type="ECO:0000259" key="6">
    <source>
        <dbReference type="PROSITE" id="PS51077"/>
    </source>
</evidence>
<dbReference type="PROSITE" id="PS51078">
    <property type="entry name" value="ICLR_ED"/>
    <property type="match status" value="1"/>
</dbReference>
<organism evidence="8 9">
    <name type="scientific">Paenibacillus methanolicus</name>
    <dbReference type="NCBI Taxonomy" id="582686"/>
    <lineage>
        <taxon>Bacteria</taxon>
        <taxon>Bacillati</taxon>
        <taxon>Bacillota</taxon>
        <taxon>Bacilli</taxon>
        <taxon>Bacillales</taxon>
        <taxon>Paenibacillaceae</taxon>
        <taxon>Paenibacillus</taxon>
    </lineage>
</organism>
<dbReference type="SMART" id="SM00346">
    <property type="entry name" value="HTH_ICLR"/>
    <property type="match status" value="1"/>
</dbReference>
<evidence type="ECO:0000313" key="9">
    <source>
        <dbReference type="Proteomes" id="UP000323257"/>
    </source>
</evidence>
<keyword evidence="9" id="KW-1185">Reference proteome</keyword>
<dbReference type="EMBL" id="VNHS01000011">
    <property type="protein sequence ID" value="TYP70605.1"/>
    <property type="molecule type" value="Genomic_DNA"/>
</dbReference>
<feature type="domain" description="HTH iclR-type" evidence="6">
    <location>
        <begin position="19"/>
        <end position="80"/>
    </location>
</feature>
<evidence type="ECO:0000256" key="1">
    <source>
        <dbReference type="ARBA" id="ARBA00023015"/>
    </source>
</evidence>
<dbReference type="InterPro" id="IPR036390">
    <property type="entry name" value="WH_DNA-bd_sf"/>
</dbReference>
<evidence type="ECO:0000256" key="2">
    <source>
        <dbReference type="ARBA" id="ARBA00023125"/>
    </source>
</evidence>
<dbReference type="GO" id="GO:0003677">
    <property type="term" value="F:DNA binding"/>
    <property type="evidence" value="ECO:0007669"/>
    <property type="project" value="UniProtKB-KW"/>
</dbReference>
<dbReference type="PANTHER" id="PTHR30136">
    <property type="entry name" value="HELIX-TURN-HELIX TRANSCRIPTIONAL REGULATOR, ICLR FAMILY"/>
    <property type="match status" value="1"/>
</dbReference>
<dbReference type="Pfam" id="PF09339">
    <property type="entry name" value="HTH_IclR"/>
    <property type="match status" value="1"/>
</dbReference>
<dbReference type="InterPro" id="IPR014757">
    <property type="entry name" value="Tscrpt_reg_IclR_C"/>
</dbReference>
<dbReference type="SUPFAM" id="SSF46785">
    <property type="entry name" value="Winged helix' DNA-binding domain"/>
    <property type="match status" value="1"/>
</dbReference>
<evidence type="ECO:0000256" key="5">
    <source>
        <dbReference type="ARBA" id="ARBA00070406"/>
    </source>
</evidence>
<dbReference type="GO" id="GO:0045892">
    <property type="term" value="P:negative regulation of DNA-templated transcription"/>
    <property type="evidence" value="ECO:0007669"/>
    <property type="project" value="UniProtKB-ARBA"/>
</dbReference>
<dbReference type="AlphaFoldDB" id="A0A5S5BTV0"/>
<evidence type="ECO:0000313" key="8">
    <source>
        <dbReference type="EMBL" id="TYP70605.1"/>
    </source>
</evidence>
<gene>
    <name evidence="8" type="ORF">BCM02_111111</name>
</gene>
<dbReference type="PROSITE" id="PS51077">
    <property type="entry name" value="HTH_ICLR"/>
    <property type="match status" value="1"/>
</dbReference>
<dbReference type="GO" id="GO:0003700">
    <property type="term" value="F:DNA-binding transcription factor activity"/>
    <property type="evidence" value="ECO:0007669"/>
    <property type="project" value="TreeGrafter"/>
</dbReference>
<proteinExistence type="predicted"/>